<dbReference type="OrthoDB" id="26745at10239"/>
<protein>
    <submittedName>
        <fullName evidence="1">Uncharacterized protein</fullName>
    </submittedName>
</protein>
<dbReference type="Proteomes" id="UP000018883">
    <property type="component" value="Segment"/>
</dbReference>
<accession>V9VD94</accession>
<keyword evidence="2" id="KW-1185">Reference proteome</keyword>
<reference evidence="1 2" key="1">
    <citation type="journal article" date="2014" name="Front. Microbiol.">
        <title>Phages of non-dairy lactococci: isolation and characterization of ?L47, a phage infecting the grass isolate Lactococcus lactis ssp. cremoris DPC6860.</title>
        <authorList>
            <person name="Cavanagh D."/>
            <person name="Guinane C.M."/>
            <person name="Neve H."/>
            <person name="Coffey A."/>
            <person name="Ross R.P."/>
            <person name="Fitzgerald G.F."/>
            <person name="McAuliffe O."/>
        </authorList>
    </citation>
    <scope>NUCLEOTIDE SEQUENCE [LARGE SCALE GENOMIC DNA]</scope>
</reference>
<name>V9VD94_9CAUD</name>
<dbReference type="RefSeq" id="YP_009006991.1">
    <property type="nucleotide sequence ID" value="NC_023574.1"/>
</dbReference>
<sequence>MIKLYVCKAKITTPFITRNKRVGFYKEGETFLMYLSPKGTWVTTTPFNSKTESNLVGVVHRFDAKQSFLQNMNYINVVDLIFFNDKEELNFFIERFKRERKI</sequence>
<dbReference type="GeneID" id="18503669"/>
<evidence type="ECO:0000313" key="2">
    <source>
        <dbReference type="Proteomes" id="UP000018883"/>
    </source>
</evidence>
<gene>
    <name evidence="1" type="ORF">T548_0113</name>
</gene>
<dbReference type="KEGG" id="vg:18503669"/>
<dbReference type="EMBL" id="KF926093">
    <property type="protein sequence ID" value="AHC94191.1"/>
    <property type="molecule type" value="Genomic_DNA"/>
</dbReference>
<organism evidence="1 2">
    <name type="scientific">Lactococcus phage phiL47</name>
    <dbReference type="NCBI Taxonomy" id="1412875"/>
    <lineage>
        <taxon>Viruses</taxon>
        <taxon>Duplodnaviria</taxon>
        <taxon>Heunggongvirae</taxon>
        <taxon>Uroviricota</taxon>
        <taxon>Caudoviricetes</taxon>
        <taxon>Audreyjarvisvirus</taxon>
        <taxon>Audreyjarvisvirus L47</taxon>
    </lineage>
</organism>
<evidence type="ECO:0000313" key="1">
    <source>
        <dbReference type="EMBL" id="AHC94191.1"/>
    </source>
</evidence>
<proteinExistence type="predicted"/>